<evidence type="ECO:0000256" key="1">
    <source>
        <dbReference type="SAM" id="Phobius"/>
    </source>
</evidence>
<feature type="transmembrane region" description="Helical" evidence="1">
    <location>
        <begin position="160"/>
        <end position="185"/>
    </location>
</feature>
<protein>
    <submittedName>
        <fullName evidence="2">HdeD family acid-resistance protein</fullName>
    </submittedName>
</protein>
<dbReference type="PANTHER" id="PTHR34989">
    <property type="entry name" value="PROTEIN HDED"/>
    <property type="match status" value="1"/>
</dbReference>
<dbReference type="Proteomes" id="UP000663792">
    <property type="component" value="Unassembled WGS sequence"/>
</dbReference>
<reference evidence="2" key="1">
    <citation type="submission" date="2021-01" db="EMBL/GenBank/DDBJ databases">
        <title>YIM 132084 draft genome.</title>
        <authorList>
            <person name="An D."/>
        </authorList>
    </citation>
    <scope>NUCLEOTIDE SEQUENCE</scope>
    <source>
        <strain evidence="2">YIM 132084</strain>
    </source>
</reference>
<gene>
    <name evidence="2" type="ORF">JL106_04355</name>
</gene>
<comment type="caution">
    <text evidence="2">The sequence shown here is derived from an EMBL/GenBank/DDBJ whole genome shotgun (WGS) entry which is preliminary data.</text>
</comment>
<keyword evidence="1" id="KW-1133">Transmembrane helix</keyword>
<feature type="transmembrane region" description="Helical" evidence="1">
    <location>
        <begin position="105"/>
        <end position="126"/>
    </location>
</feature>
<dbReference type="InterPro" id="IPR052712">
    <property type="entry name" value="Acid_resist_chaperone_HdeD"/>
</dbReference>
<keyword evidence="1" id="KW-0472">Membrane</keyword>
<dbReference type="GO" id="GO:0005886">
    <property type="term" value="C:plasma membrane"/>
    <property type="evidence" value="ECO:0007669"/>
    <property type="project" value="TreeGrafter"/>
</dbReference>
<feature type="transmembrane region" description="Helical" evidence="1">
    <location>
        <begin position="79"/>
        <end position="99"/>
    </location>
</feature>
<dbReference type="Pfam" id="PF03729">
    <property type="entry name" value="DUF308"/>
    <property type="match status" value="2"/>
</dbReference>
<name>A0A938YBD3_9ACTN</name>
<feature type="transmembrane region" description="Helical" evidence="1">
    <location>
        <begin position="18"/>
        <end position="39"/>
    </location>
</feature>
<dbReference type="EMBL" id="JAERWK010000006">
    <property type="protein sequence ID" value="MBM9466513.1"/>
    <property type="molecule type" value="Genomic_DNA"/>
</dbReference>
<proteinExistence type="predicted"/>
<dbReference type="InterPro" id="IPR005325">
    <property type="entry name" value="DUF308_memb"/>
</dbReference>
<accession>A0A938YBD3</accession>
<evidence type="ECO:0000313" key="2">
    <source>
        <dbReference type="EMBL" id="MBM9466513.1"/>
    </source>
</evidence>
<dbReference type="PANTHER" id="PTHR34989:SF1">
    <property type="entry name" value="PROTEIN HDED"/>
    <property type="match status" value="1"/>
</dbReference>
<sequence>MTRPFDISSQVTATARQFWWLLLVRGIFAVIFGIMAVAWPGITALALAFVFGIYAIMDGVASIVLGFQERKAGEKWGATIVLGVLSIVAGIIALVWPVITALALLYVVAFWAIIAGVMSIAGAFGLRKAGIGHWGWTLVFGILSVVFGLVLLIGNPVSGILGLIWAIGIFVIVEGIALIAGSFAVRSLGKSGSGAAADTRTTPAAS</sequence>
<feature type="transmembrane region" description="Helical" evidence="1">
    <location>
        <begin position="133"/>
        <end position="154"/>
    </location>
</feature>
<dbReference type="AlphaFoldDB" id="A0A938YBD3"/>
<organism evidence="2 3">
    <name type="scientific">Nakamurella leprariae</name>
    <dbReference type="NCBI Taxonomy" id="2803911"/>
    <lineage>
        <taxon>Bacteria</taxon>
        <taxon>Bacillati</taxon>
        <taxon>Actinomycetota</taxon>
        <taxon>Actinomycetes</taxon>
        <taxon>Nakamurellales</taxon>
        <taxon>Nakamurellaceae</taxon>
        <taxon>Nakamurella</taxon>
    </lineage>
</organism>
<feature type="transmembrane region" description="Helical" evidence="1">
    <location>
        <begin position="45"/>
        <end position="67"/>
    </location>
</feature>
<keyword evidence="3" id="KW-1185">Reference proteome</keyword>
<keyword evidence="1" id="KW-0812">Transmembrane</keyword>
<evidence type="ECO:0000313" key="3">
    <source>
        <dbReference type="Proteomes" id="UP000663792"/>
    </source>
</evidence>
<dbReference type="RefSeq" id="WP_205259479.1">
    <property type="nucleotide sequence ID" value="NZ_JAERWK010000006.1"/>
</dbReference>